<dbReference type="SUPFAM" id="SSF50494">
    <property type="entry name" value="Trypsin-like serine proteases"/>
    <property type="match status" value="1"/>
</dbReference>
<gene>
    <name evidence="1" type="ORF">COV62_01410</name>
</gene>
<organism evidence="1 2">
    <name type="scientific">Candidatus Nealsonbacteria bacterium CG11_big_fil_rev_8_21_14_0_20_35_11</name>
    <dbReference type="NCBI Taxonomy" id="1974713"/>
    <lineage>
        <taxon>Bacteria</taxon>
        <taxon>Candidatus Nealsoniibacteriota</taxon>
    </lineage>
</organism>
<reference evidence="1 2" key="1">
    <citation type="submission" date="2017-09" db="EMBL/GenBank/DDBJ databases">
        <title>Depth-based differentiation of microbial function through sediment-hosted aquifers and enrichment of novel symbionts in the deep terrestrial subsurface.</title>
        <authorList>
            <person name="Probst A.J."/>
            <person name="Ladd B."/>
            <person name="Jarett J.K."/>
            <person name="Geller-Mcgrath D.E."/>
            <person name="Sieber C.M."/>
            <person name="Emerson J.B."/>
            <person name="Anantharaman K."/>
            <person name="Thomas B.C."/>
            <person name="Malmstrom R."/>
            <person name="Stieglmeier M."/>
            <person name="Klingl A."/>
            <person name="Woyke T."/>
            <person name="Ryan C.M."/>
            <person name="Banfield J.F."/>
        </authorList>
    </citation>
    <scope>NUCLEOTIDE SEQUENCE [LARGE SCALE GENOMIC DNA]</scope>
    <source>
        <strain evidence="1">CG11_big_fil_rev_8_21_14_0_20_35_11</strain>
    </source>
</reference>
<dbReference type="EMBL" id="PCWK01000036">
    <property type="protein sequence ID" value="PIR02462.1"/>
    <property type="molecule type" value="Genomic_DNA"/>
</dbReference>
<dbReference type="AlphaFoldDB" id="A0A2H0N0N1"/>
<accession>A0A2H0N0N1</accession>
<protein>
    <recommendedName>
        <fullName evidence="3">Serine protease</fullName>
    </recommendedName>
</protein>
<dbReference type="Gene3D" id="2.40.10.120">
    <property type="match status" value="1"/>
</dbReference>
<evidence type="ECO:0000313" key="2">
    <source>
        <dbReference type="Proteomes" id="UP000231139"/>
    </source>
</evidence>
<proteinExistence type="predicted"/>
<sequence>MLKNLLKFALLLLAGALGGALAVKYLPNFNNFSQSVQESPAPVFLTEEKTVYIQENVAIEQSIQKVKNSTVALKTITPKKETLEGSGLILTSDGLFITLAELVPWGSNFNFFVEGQKVHFQLLKRDLNQNLALVKLEKNNLSPVGFFDLEKLKLGQRVFILAQVFSPKESSPSLFANQGIIRSYNQDFLQTNIQENKKTIGSPVFDIKGDTLGISYLDKDGFLSIIPISIIKNFAGL</sequence>
<dbReference type="Proteomes" id="UP000231139">
    <property type="component" value="Unassembled WGS sequence"/>
</dbReference>
<dbReference type="Pfam" id="PF13365">
    <property type="entry name" value="Trypsin_2"/>
    <property type="match status" value="1"/>
</dbReference>
<dbReference type="InterPro" id="IPR009003">
    <property type="entry name" value="Peptidase_S1_PA"/>
</dbReference>
<name>A0A2H0N0N1_9BACT</name>
<evidence type="ECO:0000313" key="1">
    <source>
        <dbReference type="EMBL" id="PIR02462.1"/>
    </source>
</evidence>
<evidence type="ECO:0008006" key="3">
    <source>
        <dbReference type="Google" id="ProtNLM"/>
    </source>
</evidence>
<comment type="caution">
    <text evidence="1">The sequence shown here is derived from an EMBL/GenBank/DDBJ whole genome shotgun (WGS) entry which is preliminary data.</text>
</comment>